<feature type="transmembrane region" description="Helical" evidence="2">
    <location>
        <begin position="435"/>
        <end position="460"/>
    </location>
</feature>
<feature type="transmembrane region" description="Helical" evidence="2">
    <location>
        <begin position="253"/>
        <end position="274"/>
    </location>
</feature>
<comment type="caution">
    <text evidence="3">The sequence shown here is derived from an EMBL/GenBank/DDBJ whole genome shotgun (WGS) entry which is preliminary data.</text>
</comment>
<keyword evidence="2" id="KW-0472">Membrane</keyword>
<feature type="region of interest" description="Disordered" evidence="1">
    <location>
        <begin position="1"/>
        <end position="32"/>
    </location>
</feature>
<proteinExistence type="predicted"/>
<evidence type="ECO:0000256" key="1">
    <source>
        <dbReference type="SAM" id="MobiDB-lite"/>
    </source>
</evidence>
<gene>
    <name evidence="3" type="ORF">Sspor_56520</name>
</gene>
<evidence type="ECO:0008006" key="5">
    <source>
        <dbReference type="Google" id="ProtNLM"/>
    </source>
</evidence>
<keyword evidence="2" id="KW-1133">Transmembrane helix</keyword>
<dbReference type="EMBL" id="BNED01000005">
    <property type="protein sequence ID" value="GHI80091.1"/>
    <property type="molecule type" value="Genomic_DNA"/>
</dbReference>
<dbReference type="RefSeq" id="WP_373318835.1">
    <property type="nucleotide sequence ID" value="NZ_BAAATO010000009.1"/>
</dbReference>
<keyword evidence="2" id="KW-0812">Transmembrane</keyword>
<evidence type="ECO:0000313" key="3">
    <source>
        <dbReference type="EMBL" id="GHI80091.1"/>
    </source>
</evidence>
<sequence length="468" mass="49503">MAITSRAPAPGGGVTVPSAGPSAPAPDGPPGRTAWAEGVERLREAATTEPGRLRIIGAVLAALIMLFGAVSVWEISDRAAAADDVVGRSQPLSADAASIYRSLADADTTSSSGFLLGAQEPREVRQRYEKDIANASKLLVSAAANTGGNEDSRRQITVLSEQLPRYTGLIEQARATNRQGLPLGGAYLRYANEQMTTQLLPAAQRLYESETKRLYTDDDDARSWPLASIGLGLLAVAALVWAQRRNYRHTNRVLNHGLVAATAASVVVLLWLAVGHTVARASLSEARTDGQESMKVLNDARIASLQARAGENLTLIARGAVLAEDKKSDKYDVDFTNNMKQLDAGLATALRLADDDAGRDPVGRAADGVKQWKQRHAAAREADLKGDYEAALPQVVGDEQHKESSGAAFDTVDASLEQAVAHEQQEFTRSAQDGLGALGGLVTGAAALVVLGAVATLLGIGRRLSEYR</sequence>
<reference evidence="4" key="1">
    <citation type="submission" date="2023-07" db="EMBL/GenBank/DDBJ databases">
        <title>Whole genome shotgun sequence of Streptomyces spororaveus NBRC 15456.</title>
        <authorList>
            <person name="Komaki H."/>
            <person name="Tamura T."/>
        </authorList>
    </citation>
    <scope>NUCLEOTIDE SEQUENCE [LARGE SCALE GENOMIC DNA]</scope>
    <source>
        <strain evidence="4">NBRC 15456</strain>
    </source>
</reference>
<evidence type="ECO:0000313" key="4">
    <source>
        <dbReference type="Proteomes" id="UP000608522"/>
    </source>
</evidence>
<feature type="transmembrane region" description="Helical" evidence="2">
    <location>
        <begin position="53"/>
        <end position="73"/>
    </location>
</feature>
<organism evidence="3 4">
    <name type="scientific">Streptomyces spororaveus</name>
    <dbReference type="NCBI Taxonomy" id="284039"/>
    <lineage>
        <taxon>Bacteria</taxon>
        <taxon>Bacillati</taxon>
        <taxon>Actinomycetota</taxon>
        <taxon>Actinomycetes</taxon>
        <taxon>Kitasatosporales</taxon>
        <taxon>Streptomycetaceae</taxon>
        <taxon>Streptomyces</taxon>
    </lineage>
</organism>
<dbReference type="Proteomes" id="UP000608522">
    <property type="component" value="Unassembled WGS sequence"/>
</dbReference>
<feature type="transmembrane region" description="Helical" evidence="2">
    <location>
        <begin position="223"/>
        <end position="241"/>
    </location>
</feature>
<protein>
    <recommendedName>
        <fullName evidence="5">Secreted protein</fullName>
    </recommendedName>
</protein>
<name>A0ABQ3TI62_9ACTN</name>
<accession>A0ABQ3TI62</accession>
<keyword evidence="4" id="KW-1185">Reference proteome</keyword>
<evidence type="ECO:0000256" key="2">
    <source>
        <dbReference type="SAM" id="Phobius"/>
    </source>
</evidence>